<evidence type="ECO:0000313" key="3">
    <source>
        <dbReference type="EMBL" id="EFN89266.1"/>
    </source>
</evidence>
<evidence type="ECO:0000256" key="1">
    <source>
        <dbReference type="SAM" id="Coils"/>
    </source>
</evidence>
<feature type="region of interest" description="Disordered" evidence="2">
    <location>
        <begin position="1"/>
        <end position="45"/>
    </location>
</feature>
<dbReference type="OMA" id="ARERCMS"/>
<gene>
    <name evidence="3" type="ORF">EAI_04509</name>
</gene>
<name>E2B4W4_HARSA</name>
<keyword evidence="4" id="KW-1185">Reference proteome</keyword>
<organism evidence="4">
    <name type="scientific">Harpegnathos saltator</name>
    <name type="common">Jerdon's jumping ant</name>
    <dbReference type="NCBI Taxonomy" id="610380"/>
    <lineage>
        <taxon>Eukaryota</taxon>
        <taxon>Metazoa</taxon>
        <taxon>Ecdysozoa</taxon>
        <taxon>Arthropoda</taxon>
        <taxon>Hexapoda</taxon>
        <taxon>Insecta</taxon>
        <taxon>Pterygota</taxon>
        <taxon>Neoptera</taxon>
        <taxon>Endopterygota</taxon>
        <taxon>Hymenoptera</taxon>
        <taxon>Apocrita</taxon>
        <taxon>Aculeata</taxon>
        <taxon>Formicoidea</taxon>
        <taxon>Formicidae</taxon>
        <taxon>Ponerinae</taxon>
        <taxon>Ponerini</taxon>
        <taxon>Harpegnathos</taxon>
    </lineage>
</organism>
<dbReference type="STRING" id="610380.E2B4W4"/>
<accession>E2B4W4</accession>
<dbReference type="EMBL" id="GL445661">
    <property type="protein sequence ID" value="EFN89266.1"/>
    <property type="molecule type" value="Genomic_DNA"/>
</dbReference>
<feature type="coiled-coil region" evidence="1">
    <location>
        <begin position="48"/>
        <end position="112"/>
    </location>
</feature>
<reference evidence="3 4" key="1">
    <citation type="journal article" date="2010" name="Science">
        <title>Genomic comparison of the ants Camponotus floridanus and Harpegnathos saltator.</title>
        <authorList>
            <person name="Bonasio R."/>
            <person name="Zhang G."/>
            <person name="Ye C."/>
            <person name="Mutti N.S."/>
            <person name="Fang X."/>
            <person name="Qin N."/>
            <person name="Donahue G."/>
            <person name="Yang P."/>
            <person name="Li Q."/>
            <person name="Li C."/>
            <person name="Zhang P."/>
            <person name="Huang Z."/>
            <person name="Berger S.L."/>
            <person name="Reinberg D."/>
            <person name="Wang J."/>
            <person name="Liebig J."/>
        </authorList>
    </citation>
    <scope>NUCLEOTIDE SEQUENCE [LARGE SCALE GENOMIC DNA]</scope>
    <source>
        <strain evidence="3 4">R22 G/1</strain>
    </source>
</reference>
<dbReference type="Proteomes" id="UP000008237">
    <property type="component" value="Unassembled WGS sequence"/>
</dbReference>
<sequence length="290" mass="35392">MVTSKEEERAVGEEVRGVFKQGRKIQRSPHRKEEEGGGEETGWCSRMMEEWTKEVKEGLQEMKKALREEVRKQGKEMKKEREKLRKQMEEREIEWKRERKEMRGKIERLEEETKGGEGRREERKVKEIWERMRGMERRIEINEREERRKNVIIGGLRGGEKEVGERLRKMFKDMGIKVEVKGVKRIGRGKENEEGRIMMRMDRVKEEKEIMLRRRELREKGIRIDDDLTWRERKMRWKLEEIAREERERGKSIWGKYGKIQIDGKWWRCNEEEEELRDSEGRTRGETGER</sequence>
<dbReference type="InParanoid" id="E2B4W4"/>
<evidence type="ECO:0000256" key="2">
    <source>
        <dbReference type="SAM" id="MobiDB-lite"/>
    </source>
</evidence>
<evidence type="ECO:0000313" key="4">
    <source>
        <dbReference type="Proteomes" id="UP000008237"/>
    </source>
</evidence>
<protein>
    <submittedName>
        <fullName evidence="3">Uncharacterized protein</fullName>
    </submittedName>
</protein>
<feature type="compositionally biased region" description="Basic residues" evidence="2">
    <location>
        <begin position="21"/>
        <end position="30"/>
    </location>
</feature>
<feature type="compositionally biased region" description="Basic and acidic residues" evidence="2">
    <location>
        <begin position="1"/>
        <end position="17"/>
    </location>
</feature>
<keyword evidence="1" id="KW-0175">Coiled coil</keyword>
<dbReference type="AlphaFoldDB" id="E2B4W4"/>
<proteinExistence type="predicted"/>